<dbReference type="Proteomes" id="UP000279037">
    <property type="component" value="Segment"/>
</dbReference>
<proteinExistence type="predicted"/>
<dbReference type="GeneID" id="55007191"/>
<keyword evidence="2" id="KW-1185">Reference proteome</keyword>
<dbReference type="EMBL" id="MK016495">
    <property type="protein sequence ID" value="AYQ99510.1"/>
    <property type="molecule type" value="Genomic_DNA"/>
</dbReference>
<dbReference type="KEGG" id="vg:55007191"/>
<reference evidence="1 2" key="1">
    <citation type="submission" date="2018-10" db="EMBL/GenBank/DDBJ databases">
        <authorList>
            <person name="Garlena R.A."/>
            <person name="Russell D.A."/>
            <person name="Pope W.H."/>
            <person name="Jacobs-Sera D."/>
            <person name="Hatfull G.F."/>
        </authorList>
    </citation>
    <scope>NUCLEOTIDE SEQUENCE [LARGE SCALE GENOMIC DNA]</scope>
</reference>
<protein>
    <submittedName>
        <fullName evidence="1">Uncharacterized protein</fullName>
    </submittedName>
</protein>
<accession>A0A3G3LZJ7</accession>
<sequence length="178" mass="19595">MGTEIGQSTLDAWSDRIAQTLGVTVDGGPRVALREVLQEAFQRGLHYNDWSPVEDQEQAVKTRGSALYQWWMQTAHDEIVPMLAKAEEYGGQHRAADLTDIGRDLIAAGVAKGPLLGSGAVQDGWMQELGCYFYLRGKVGRWTAAIAEGRPVSDDTLHDIGIYVRMVQRIRAVGGWPV</sequence>
<dbReference type="RefSeq" id="YP_009815959.1">
    <property type="nucleotide sequence ID" value="NC_048101.1"/>
</dbReference>
<organism evidence="1 2">
    <name type="scientific">Microbacterium phage Goodman</name>
    <dbReference type="NCBI Taxonomy" id="2484206"/>
    <lineage>
        <taxon>Viruses</taxon>
        <taxon>Duplodnaviria</taxon>
        <taxon>Heunggongvirae</taxon>
        <taxon>Uroviricota</taxon>
        <taxon>Caudoviricetes</taxon>
        <taxon>Goodmanvirus</taxon>
        <taxon>Goodmanvirus goodman</taxon>
    </lineage>
</organism>
<evidence type="ECO:0000313" key="2">
    <source>
        <dbReference type="Proteomes" id="UP000279037"/>
    </source>
</evidence>
<name>A0A3G3LZJ7_9CAUD</name>
<evidence type="ECO:0000313" key="1">
    <source>
        <dbReference type="EMBL" id="AYQ99510.1"/>
    </source>
</evidence>
<gene>
    <name evidence="1" type="primary">55</name>
    <name evidence="1" type="ORF">PBI_GOODMAN_55</name>
</gene>